<evidence type="ECO:0000313" key="18">
    <source>
        <dbReference type="Proteomes" id="UP000218615"/>
    </source>
</evidence>
<dbReference type="InterPro" id="IPR045864">
    <property type="entry name" value="aa-tRNA-synth_II/BPL/LPL"/>
</dbReference>
<dbReference type="InterPro" id="IPR003156">
    <property type="entry name" value="DHHA1_dom"/>
</dbReference>
<feature type="coiled-coil region" evidence="15">
    <location>
        <begin position="772"/>
        <end position="806"/>
    </location>
</feature>
<organism evidence="17 18">
    <name type="scientific">Candidatus Methanoperedens nitratireducens</name>
    <dbReference type="NCBI Taxonomy" id="1392998"/>
    <lineage>
        <taxon>Archaea</taxon>
        <taxon>Methanobacteriati</taxon>
        <taxon>Methanobacteriota</taxon>
        <taxon>Stenosarchaea group</taxon>
        <taxon>Methanomicrobia</taxon>
        <taxon>Methanosarcinales</taxon>
        <taxon>ANME-2 cluster</taxon>
        <taxon>Candidatus Methanoperedentaceae</taxon>
        <taxon>Candidatus Methanoperedens</taxon>
    </lineage>
</organism>
<dbReference type="Gene3D" id="3.30.930.10">
    <property type="entry name" value="Bira Bifunctional Protein, Domain 2"/>
    <property type="match status" value="1"/>
</dbReference>
<name>A0A284VUE7_9EURY</name>
<dbReference type="Gene3D" id="2.40.30.130">
    <property type="match status" value="1"/>
</dbReference>
<comment type="subcellular location">
    <subcellularLocation>
        <location evidence="1 14">Cytoplasm</location>
    </subcellularLocation>
</comment>
<keyword evidence="11 14" id="KW-0030">Aminoacyl-tRNA synthetase</keyword>
<dbReference type="InterPro" id="IPR009000">
    <property type="entry name" value="Transl_B-barrel_sf"/>
</dbReference>
<dbReference type="NCBIfam" id="TIGR00344">
    <property type="entry name" value="alaS"/>
    <property type="match status" value="1"/>
</dbReference>
<keyword evidence="7 14" id="KW-0862">Zinc</keyword>
<dbReference type="Proteomes" id="UP000218615">
    <property type="component" value="Unassembled WGS sequence"/>
</dbReference>
<dbReference type="SUPFAM" id="SSF55186">
    <property type="entry name" value="ThrRS/AlaRS common domain"/>
    <property type="match status" value="1"/>
</dbReference>
<feature type="binding site" evidence="14">
    <location>
        <position position="710"/>
    </location>
    <ligand>
        <name>Zn(2+)</name>
        <dbReference type="ChEBI" id="CHEBI:29105"/>
    </ligand>
</feature>
<dbReference type="OrthoDB" id="7506at2157"/>
<keyword evidence="9 14" id="KW-0694">RNA-binding</keyword>
<dbReference type="Pfam" id="PF01411">
    <property type="entry name" value="tRNA-synt_2c"/>
    <property type="match status" value="1"/>
</dbReference>
<protein>
    <recommendedName>
        <fullName evidence="14">Alanine--tRNA ligase</fullName>
        <ecNumber evidence="14">6.1.1.7</ecNumber>
    </recommendedName>
    <alternativeName>
        <fullName evidence="14">Alanyl-tRNA synthetase</fullName>
        <shortName evidence="14">AlaRS</shortName>
    </alternativeName>
</protein>
<dbReference type="GO" id="GO:0008270">
    <property type="term" value="F:zinc ion binding"/>
    <property type="evidence" value="ECO:0007669"/>
    <property type="project" value="UniProtKB-UniRule"/>
</dbReference>
<dbReference type="InterPro" id="IPR018165">
    <property type="entry name" value="Ala-tRNA-synth_IIc_core"/>
</dbReference>
<comment type="similarity">
    <text evidence="13">Belongs to the class-II aminoacyl-tRNA synthetase family. Editing domain AlaX-M subfamily.</text>
</comment>
<comment type="cofactor">
    <cofactor evidence="14">
        <name>Zn(2+)</name>
        <dbReference type="ChEBI" id="CHEBI:29105"/>
    </cofactor>
    <text evidence="14">Binds 1 zinc ion per subunit.</text>
</comment>
<reference evidence="18" key="1">
    <citation type="submission" date="2017-06" db="EMBL/GenBank/DDBJ databases">
        <authorList>
            <person name="Cremers G."/>
        </authorList>
    </citation>
    <scope>NUCLEOTIDE SEQUENCE [LARGE SCALE GENOMIC DNA]</scope>
</reference>
<accession>A0A284VUE7</accession>
<evidence type="ECO:0000256" key="5">
    <source>
        <dbReference type="ARBA" id="ARBA00022723"/>
    </source>
</evidence>
<dbReference type="Pfam" id="PF07973">
    <property type="entry name" value="tRNA_SAD"/>
    <property type="match status" value="1"/>
</dbReference>
<keyword evidence="10 14" id="KW-0648">Protein biosynthesis</keyword>
<dbReference type="FunFam" id="2.40.30.130:FF:000010">
    <property type="entry name" value="Alanine--tRNA ligase"/>
    <property type="match status" value="1"/>
</dbReference>
<feature type="binding site" evidence="14">
    <location>
        <position position="603"/>
    </location>
    <ligand>
        <name>Zn(2+)</name>
        <dbReference type="ChEBI" id="CHEBI:29105"/>
    </ligand>
</feature>
<dbReference type="Gene3D" id="3.30.980.10">
    <property type="entry name" value="Threonyl-trna Synthetase, Chain A, domain 2"/>
    <property type="match status" value="1"/>
</dbReference>
<dbReference type="SUPFAM" id="SSF55681">
    <property type="entry name" value="Class II aaRS and biotin synthetases"/>
    <property type="match status" value="1"/>
</dbReference>
<dbReference type="SUPFAM" id="SSF101353">
    <property type="entry name" value="Putative anticodon-binding domain of alanyl-tRNA synthetase (AlaRS)"/>
    <property type="match status" value="1"/>
</dbReference>
<keyword evidence="3 14" id="KW-0820">tRNA-binding</keyword>
<keyword evidence="2 14" id="KW-0963">Cytoplasm</keyword>
<evidence type="ECO:0000256" key="2">
    <source>
        <dbReference type="ARBA" id="ARBA00022490"/>
    </source>
</evidence>
<evidence type="ECO:0000256" key="14">
    <source>
        <dbReference type="HAMAP-Rule" id="MF_00036"/>
    </source>
</evidence>
<dbReference type="NCBIfam" id="TIGR03683">
    <property type="entry name" value="A-tRNA_syn_arch"/>
    <property type="match status" value="1"/>
</dbReference>
<keyword evidence="5 14" id="KW-0479">Metal-binding</keyword>
<keyword evidence="6 14" id="KW-0547">Nucleotide-binding</keyword>
<dbReference type="SMART" id="SM00863">
    <property type="entry name" value="tRNA_SAD"/>
    <property type="match status" value="1"/>
</dbReference>
<dbReference type="InterPro" id="IPR002318">
    <property type="entry name" value="Ala-tRNA-lgiase_IIc"/>
</dbReference>
<dbReference type="EC" id="6.1.1.7" evidence="14"/>
<dbReference type="HAMAP" id="MF_00036_A">
    <property type="entry name" value="Ala_tRNA_synth_A"/>
    <property type="match status" value="1"/>
</dbReference>
<evidence type="ECO:0000256" key="10">
    <source>
        <dbReference type="ARBA" id="ARBA00022917"/>
    </source>
</evidence>
<feature type="domain" description="Alanyl-transfer RNA synthetases family profile" evidence="16">
    <location>
        <begin position="58"/>
        <end position="749"/>
    </location>
</feature>
<dbReference type="Gene3D" id="6.10.250.550">
    <property type="match status" value="1"/>
</dbReference>
<keyword evidence="8 14" id="KW-0067">ATP-binding</keyword>
<evidence type="ECO:0000256" key="12">
    <source>
        <dbReference type="ARBA" id="ARBA00048300"/>
    </source>
</evidence>
<dbReference type="Pfam" id="PF02272">
    <property type="entry name" value="DHHA1"/>
    <property type="match status" value="1"/>
</dbReference>
<evidence type="ECO:0000256" key="11">
    <source>
        <dbReference type="ARBA" id="ARBA00023146"/>
    </source>
</evidence>
<evidence type="ECO:0000256" key="7">
    <source>
        <dbReference type="ARBA" id="ARBA00022833"/>
    </source>
</evidence>
<dbReference type="GO" id="GO:0002161">
    <property type="term" value="F:aminoacyl-tRNA deacylase activity"/>
    <property type="evidence" value="ECO:0007669"/>
    <property type="project" value="TreeGrafter"/>
</dbReference>
<comment type="domain">
    <text evidence="14">Consists of three domains; the N-terminal catalytic domain, the editing domain and the C-terminal C-Ala domain. The editing domain removes incorrectly charged amino acids, while the C-Ala domain, along with tRNA(Ala), serves as a bridge to cooperatively bring together the editing and aminoacylation centers thus stimulating deacylation of misacylated tRNAs.</text>
</comment>
<evidence type="ECO:0000256" key="3">
    <source>
        <dbReference type="ARBA" id="ARBA00022555"/>
    </source>
</evidence>
<dbReference type="GO" id="GO:0005524">
    <property type="term" value="F:ATP binding"/>
    <property type="evidence" value="ECO:0007669"/>
    <property type="project" value="UniProtKB-UniRule"/>
</dbReference>
<evidence type="ECO:0000256" key="4">
    <source>
        <dbReference type="ARBA" id="ARBA00022598"/>
    </source>
</evidence>
<dbReference type="PROSITE" id="PS50860">
    <property type="entry name" value="AA_TRNA_LIGASE_II_ALA"/>
    <property type="match status" value="1"/>
</dbReference>
<dbReference type="CDD" id="cd00673">
    <property type="entry name" value="AlaRS_core"/>
    <property type="match status" value="1"/>
</dbReference>
<dbReference type="FunFam" id="3.10.310.40:FF:000001">
    <property type="entry name" value="Alanine--tRNA ligase"/>
    <property type="match status" value="1"/>
</dbReference>
<dbReference type="SUPFAM" id="SSF50447">
    <property type="entry name" value="Translation proteins"/>
    <property type="match status" value="1"/>
</dbReference>
<dbReference type="FunFam" id="3.30.930.10:FF:000056">
    <property type="entry name" value="Alanine--tRNA ligase"/>
    <property type="match status" value="1"/>
</dbReference>
<dbReference type="InterPro" id="IPR050058">
    <property type="entry name" value="Ala-tRNA_ligase"/>
</dbReference>
<dbReference type="PANTHER" id="PTHR11777">
    <property type="entry name" value="ALANYL-TRNA SYNTHETASE"/>
    <property type="match status" value="1"/>
</dbReference>
<proteinExistence type="inferred from homology"/>
<keyword evidence="15" id="KW-0175">Coiled coil</keyword>
<evidence type="ECO:0000256" key="8">
    <source>
        <dbReference type="ARBA" id="ARBA00022840"/>
    </source>
</evidence>
<dbReference type="InterPro" id="IPR012947">
    <property type="entry name" value="tRNA_SAD"/>
</dbReference>
<feature type="binding site" evidence="14">
    <location>
        <position position="706"/>
    </location>
    <ligand>
        <name>Zn(2+)</name>
        <dbReference type="ChEBI" id="CHEBI:29105"/>
    </ligand>
</feature>
<dbReference type="GO" id="GO:0005737">
    <property type="term" value="C:cytoplasm"/>
    <property type="evidence" value="ECO:0007669"/>
    <property type="project" value="UniProtKB-SubCell"/>
</dbReference>
<dbReference type="InterPro" id="IPR018164">
    <property type="entry name" value="Ala-tRNA-synth_IIc_N"/>
</dbReference>
<dbReference type="FunFam" id="3.30.980.10:FF:000004">
    <property type="entry name" value="Alanine--tRNA ligase, cytoplasmic"/>
    <property type="match status" value="1"/>
</dbReference>
<dbReference type="GO" id="GO:0000049">
    <property type="term" value="F:tRNA binding"/>
    <property type="evidence" value="ECO:0007669"/>
    <property type="project" value="UniProtKB-KW"/>
</dbReference>
<evidence type="ECO:0000256" key="9">
    <source>
        <dbReference type="ARBA" id="ARBA00022884"/>
    </source>
</evidence>
<evidence type="ECO:0000256" key="15">
    <source>
        <dbReference type="SAM" id="Coils"/>
    </source>
</evidence>
<dbReference type="STRING" id="1392998.ANME2D_02600"/>
<dbReference type="FunFam" id="3.30.54.20:FF:000005">
    <property type="entry name" value="Alanine--tRNA ligase"/>
    <property type="match status" value="1"/>
</dbReference>
<evidence type="ECO:0000256" key="13">
    <source>
        <dbReference type="ARBA" id="ARBA00060768"/>
    </source>
</evidence>
<keyword evidence="4 14" id="KW-0436">Ligase</keyword>
<comment type="function">
    <text evidence="14">Catalyzes the attachment of alanine to tRNA(Ala) in a two-step reaction: alanine is first activated by ATP to form Ala-AMP and then transferred to the acceptor end of tRNA(Ala). Also edits incorrectly charged Ser-tRNA(Ala) and Gly-tRNA(Ala) via its editing domain.</text>
</comment>
<feature type="binding site" evidence="14">
    <location>
        <position position="607"/>
    </location>
    <ligand>
        <name>Zn(2+)</name>
        <dbReference type="ChEBI" id="CHEBI:29105"/>
    </ligand>
</feature>
<dbReference type="InterPro" id="IPR018163">
    <property type="entry name" value="Thr/Ala-tRNA-synth_IIc_edit"/>
</dbReference>
<sequence>MLEDEYQLDYFKENGFVRKQCPKCGKNFWTRNPETEFCGDPPCVTYSFIGNPVFKKEYDISSMREAYLSFFERHGHTRVKRYPVIARWRDDIYLTIASIADFQPFVTSGLVPPPANPLTISQPCIRLDDLDAVGRSGRHLTTFEMMAHHCFNSRKKEIYWKDRTLELCDSLLSELGLDLNAVTYKESPWAGGGNAGPSVEVMVAGLELATLVFMDLKQVKGGPIEIKGETYEKMDNYIVDTGYGLERFVWASKGSPTIYDAVFPKVVNELMDLAGIEHSIEDPEYANIFSQNARFAGMMDISGQANLLQLRKKVAGSIGTTVEKLQKIMVPVETVYAITDHSRCLAFMFGDGIIPSNVKAGYLARLVLRRTLRMMKELDLRIPLSEIIEVQIRNFPEYPEFRERLDTIHEIVALEEEKYADTIERGKKLVRKTALHFKEKKERIPLAELIQLYDTHGIPPEITREVAKEAGVDVELPDTFYSLVAKKHSRAEEEEQEKLPLDIPPTRKLYYEYPEQTEFEAKVLEVIDNKIILDRTLFYPEGGGQPADHGTLAVNDFVANVVDVQIVNGVIIHETDSDFGFKKGDTVKGRLDWERRLAHMRHHTATHIVNEAAKKVLGRHIWQTGAQKSTDRARLDITHYKRIADEEFKEIEMLANKEVMKNLPVDIKWMDRMEAEKLYGFVLYQGGVPPGKEIRILRVGDDVEACGGTHVSNTGLIGPIKLIKTERIQDGVERIEFSAGEAAVKRWEERDELLNKSAEALRVSPEQLPDTVNRFFEEWKDLKKENERLKAELAEARVKAMMSEAVGINGLRVLSKKIPHADVDELIKAATEFSKNDDVVALLASDSGGVKLVVAAGERAQKMGVNSGAIVREMSKLVGGGGGGKPGIAQGGGTDASKIEEALERGVEMVREKVG</sequence>
<evidence type="ECO:0000256" key="6">
    <source>
        <dbReference type="ARBA" id="ARBA00022741"/>
    </source>
</evidence>
<comment type="catalytic activity">
    <reaction evidence="12 14">
        <text>tRNA(Ala) + L-alanine + ATP = L-alanyl-tRNA(Ala) + AMP + diphosphate</text>
        <dbReference type="Rhea" id="RHEA:12540"/>
        <dbReference type="Rhea" id="RHEA-COMP:9657"/>
        <dbReference type="Rhea" id="RHEA-COMP:9923"/>
        <dbReference type="ChEBI" id="CHEBI:30616"/>
        <dbReference type="ChEBI" id="CHEBI:33019"/>
        <dbReference type="ChEBI" id="CHEBI:57972"/>
        <dbReference type="ChEBI" id="CHEBI:78442"/>
        <dbReference type="ChEBI" id="CHEBI:78497"/>
        <dbReference type="ChEBI" id="CHEBI:456215"/>
        <dbReference type="EC" id="6.1.1.7"/>
    </reaction>
</comment>
<dbReference type="Gene3D" id="3.10.310.40">
    <property type="match status" value="1"/>
</dbReference>
<evidence type="ECO:0000256" key="1">
    <source>
        <dbReference type="ARBA" id="ARBA00004496"/>
    </source>
</evidence>
<dbReference type="GO" id="GO:0004813">
    <property type="term" value="F:alanine-tRNA ligase activity"/>
    <property type="evidence" value="ECO:0007669"/>
    <property type="project" value="UniProtKB-UniRule"/>
</dbReference>
<dbReference type="PRINTS" id="PR00980">
    <property type="entry name" value="TRNASYNTHALA"/>
</dbReference>
<dbReference type="AlphaFoldDB" id="A0A284VUE7"/>
<keyword evidence="18" id="KW-1185">Reference proteome</keyword>
<dbReference type="PANTHER" id="PTHR11777:SF9">
    <property type="entry name" value="ALANINE--TRNA LIGASE, CYTOPLASMIC"/>
    <property type="match status" value="1"/>
</dbReference>
<gene>
    <name evidence="14 17" type="primary">alaS</name>
    <name evidence="17" type="ORF">MNV_980026</name>
</gene>
<dbReference type="Gene3D" id="3.30.54.20">
    <property type="match status" value="1"/>
</dbReference>
<dbReference type="GO" id="GO:0006419">
    <property type="term" value="P:alanyl-tRNA aminoacylation"/>
    <property type="evidence" value="ECO:0007669"/>
    <property type="project" value="UniProtKB-UniRule"/>
</dbReference>
<evidence type="ECO:0000313" key="17">
    <source>
        <dbReference type="EMBL" id="SNQ62924.1"/>
    </source>
</evidence>
<dbReference type="InterPro" id="IPR022429">
    <property type="entry name" value="Ala-tRNA_lgiase_arc"/>
</dbReference>
<dbReference type="RefSeq" id="WP_096207417.1">
    <property type="nucleotide sequence ID" value="NZ_FZMP01000249.1"/>
</dbReference>
<dbReference type="InterPro" id="IPR018162">
    <property type="entry name" value="Ala-tRNA-ligase_IIc_anticod-bd"/>
</dbReference>
<dbReference type="EMBL" id="FZMP01000249">
    <property type="protein sequence ID" value="SNQ62924.1"/>
    <property type="molecule type" value="Genomic_DNA"/>
</dbReference>
<evidence type="ECO:0000259" key="16">
    <source>
        <dbReference type="PROSITE" id="PS50860"/>
    </source>
</evidence>